<proteinExistence type="predicted"/>
<keyword evidence="2" id="KW-1185">Reference proteome</keyword>
<evidence type="ECO:0000313" key="1">
    <source>
        <dbReference type="EMBL" id="ACY90000.1"/>
    </source>
</evidence>
<dbReference type="HOGENOM" id="CLU_3029799_0_0_6"/>
<reference evidence="1 2" key="1">
    <citation type="journal article" date="2010" name="J. Bacteriol.">
        <title>Short-term signatures of evolutionary change in the Salmonella enterica serovar typhimurium 14028 genome.</title>
        <authorList>
            <person name="Jarvik T."/>
            <person name="Smillie C."/>
            <person name="Groisman E.A."/>
            <person name="Ochman H."/>
        </authorList>
    </citation>
    <scope>NUCLEOTIDE SEQUENCE [LARGE SCALE GENOMIC DNA]</scope>
    <source>
        <strain evidence="2">14028s / SGSC 2262</strain>
    </source>
</reference>
<dbReference type="Proteomes" id="UP000002695">
    <property type="component" value="Chromosome"/>
</dbReference>
<name>A0A0F6B653_SALT1</name>
<protein>
    <submittedName>
        <fullName evidence="1">Uncharacterized protein</fullName>
    </submittedName>
</protein>
<dbReference type="KEGG" id="seo:STM14_3588"/>
<accession>A0A0F6B653</accession>
<dbReference type="EMBL" id="CP001363">
    <property type="protein sequence ID" value="ACY90000.1"/>
    <property type="molecule type" value="Genomic_DNA"/>
</dbReference>
<organism evidence="1 2">
    <name type="scientific">Salmonella typhimurium (strain 14028s / SGSC 2262)</name>
    <dbReference type="NCBI Taxonomy" id="588858"/>
    <lineage>
        <taxon>Bacteria</taxon>
        <taxon>Pseudomonadati</taxon>
        <taxon>Pseudomonadota</taxon>
        <taxon>Gammaproteobacteria</taxon>
        <taxon>Enterobacterales</taxon>
        <taxon>Enterobacteriaceae</taxon>
        <taxon>Salmonella</taxon>
    </lineage>
</organism>
<dbReference type="PATRIC" id="fig|588858.6.peg.3309"/>
<sequence>MFNLKNHRLNARIKLLPRKRAVVTYSSSLPVLKNIIKSGHLSARETVVVWFIVAN</sequence>
<dbReference type="AlphaFoldDB" id="A0A0F6B653"/>
<gene>
    <name evidence="1" type="ordered locus">STM14_3588</name>
</gene>
<evidence type="ECO:0000313" key="2">
    <source>
        <dbReference type="Proteomes" id="UP000002695"/>
    </source>
</evidence>